<dbReference type="PANTHER" id="PTHR43798:SF33">
    <property type="entry name" value="HYDROLASE, PUTATIVE (AFU_ORTHOLOGUE AFUA_2G14860)-RELATED"/>
    <property type="match status" value="1"/>
</dbReference>
<dbReference type="InterPro" id="IPR000073">
    <property type="entry name" value="AB_hydrolase_1"/>
</dbReference>
<reference evidence="2" key="1">
    <citation type="submission" date="2020-06" db="EMBL/GenBank/DDBJ databases">
        <authorList>
            <consortium name="Plant Systems Biology data submission"/>
        </authorList>
    </citation>
    <scope>NUCLEOTIDE SEQUENCE</scope>
    <source>
        <strain evidence="2">D6</strain>
    </source>
</reference>
<proteinExistence type="predicted"/>
<dbReference type="Gene3D" id="3.40.50.1820">
    <property type="entry name" value="alpha/beta hydrolase"/>
    <property type="match status" value="1"/>
</dbReference>
<dbReference type="GO" id="GO:0016020">
    <property type="term" value="C:membrane"/>
    <property type="evidence" value="ECO:0007669"/>
    <property type="project" value="TreeGrafter"/>
</dbReference>
<feature type="domain" description="AB hydrolase-1" evidence="1">
    <location>
        <begin position="35"/>
        <end position="146"/>
    </location>
</feature>
<comment type="caution">
    <text evidence="2">The sequence shown here is derived from an EMBL/GenBank/DDBJ whole genome shotgun (WGS) entry which is preliminary data.</text>
</comment>
<dbReference type="InterPro" id="IPR029058">
    <property type="entry name" value="AB_hydrolase_fold"/>
</dbReference>
<evidence type="ECO:0000313" key="2">
    <source>
        <dbReference type="EMBL" id="CAB9512658.1"/>
    </source>
</evidence>
<sequence>MKTQLLSVNAENQGEDVPNNKTFQVEYSVGGQGRPTVVLLTGYGVCMEQSFSKIFDDLANMSTVVAYNRLNYGKSSTSEQQPQTAREIVIFLRQFLSTLQSLHPAVSPPFVVAGHSIGGMYAQYWARQYPDEVEGVVLLDSSHPDQWKRGVRQDGCLAKCLNALDALWNPQQQSEISHFDESAAQIHAAPKFDGDKIPLTVISAGKASLFARLLVSKESIRAFRDCQRDLAALSPHCRHIVADNSGHLVQNDQPDLVVQAIRDMLASIRGQHKQGKKDDTS</sequence>
<dbReference type="EMBL" id="CAICTM010000547">
    <property type="protein sequence ID" value="CAB9512658.1"/>
    <property type="molecule type" value="Genomic_DNA"/>
</dbReference>
<organism evidence="2 3">
    <name type="scientific">Seminavis robusta</name>
    <dbReference type="NCBI Taxonomy" id="568900"/>
    <lineage>
        <taxon>Eukaryota</taxon>
        <taxon>Sar</taxon>
        <taxon>Stramenopiles</taxon>
        <taxon>Ochrophyta</taxon>
        <taxon>Bacillariophyta</taxon>
        <taxon>Bacillariophyceae</taxon>
        <taxon>Bacillariophycidae</taxon>
        <taxon>Naviculales</taxon>
        <taxon>Naviculaceae</taxon>
        <taxon>Seminavis</taxon>
    </lineage>
</organism>
<gene>
    <name evidence="2" type="ORF">SEMRO_548_G164380.1</name>
</gene>
<keyword evidence="3" id="KW-1185">Reference proteome</keyword>
<name>A0A9N8E1B7_9STRA</name>
<dbReference type="PANTHER" id="PTHR43798">
    <property type="entry name" value="MONOACYLGLYCEROL LIPASE"/>
    <property type="match status" value="1"/>
</dbReference>
<dbReference type="SUPFAM" id="SSF53474">
    <property type="entry name" value="alpha/beta-Hydrolases"/>
    <property type="match status" value="1"/>
</dbReference>
<evidence type="ECO:0000259" key="1">
    <source>
        <dbReference type="Pfam" id="PF00561"/>
    </source>
</evidence>
<evidence type="ECO:0000313" key="3">
    <source>
        <dbReference type="Proteomes" id="UP001153069"/>
    </source>
</evidence>
<accession>A0A9N8E1B7</accession>
<dbReference type="InterPro" id="IPR050266">
    <property type="entry name" value="AB_hydrolase_sf"/>
</dbReference>
<dbReference type="Pfam" id="PF00561">
    <property type="entry name" value="Abhydrolase_1"/>
    <property type="match status" value="1"/>
</dbReference>
<dbReference type="Proteomes" id="UP001153069">
    <property type="component" value="Unassembled WGS sequence"/>
</dbReference>
<protein>
    <submittedName>
        <fullName evidence="2">Acylglycerol-3-phosphate O-acyltransferase</fullName>
    </submittedName>
</protein>
<dbReference type="AlphaFoldDB" id="A0A9N8E1B7"/>